<comment type="caution">
    <text evidence="1">The sequence shown here is derived from an EMBL/GenBank/DDBJ whole genome shotgun (WGS) entry which is preliminary data.</text>
</comment>
<evidence type="ECO:0000313" key="1">
    <source>
        <dbReference type="EMBL" id="KAL0485904.1"/>
    </source>
</evidence>
<keyword evidence="2" id="KW-1185">Reference proteome</keyword>
<evidence type="ECO:0000313" key="2">
    <source>
        <dbReference type="Proteomes" id="UP001431209"/>
    </source>
</evidence>
<dbReference type="EMBL" id="JAOPGA020001182">
    <property type="protein sequence ID" value="KAL0485904.1"/>
    <property type="molecule type" value="Genomic_DNA"/>
</dbReference>
<reference evidence="1 2" key="1">
    <citation type="submission" date="2024-03" db="EMBL/GenBank/DDBJ databases">
        <title>The Acrasis kona genome and developmental transcriptomes reveal deep origins of eukaryotic multicellular pathways.</title>
        <authorList>
            <person name="Sheikh S."/>
            <person name="Fu C.-J."/>
            <person name="Brown M.W."/>
            <person name="Baldauf S.L."/>
        </authorList>
    </citation>
    <scope>NUCLEOTIDE SEQUENCE [LARGE SCALE GENOMIC DNA]</scope>
    <source>
        <strain evidence="1 2">ATCC MYA-3509</strain>
    </source>
</reference>
<gene>
    <name evidence="1" type="ORF">AKO1_002181</name>
</gene>
<dbReference type="AlphaFoldDB" id="A0AAW2Z917"/>
<sequence>MFGVEEFEGLPIMTPKKVEAPPRTSNTQHQPPYIQMEPRIEFLIRSSTTERWQSLMNQGTMIEKNNGPFDKRYLVKILSNHLFAVSITNLSNQAERFEVEVDGKAAQNKKGERNNGYYIRPNSRKIIEGYTRGHTLFPFKLGIASVSQGESSTDQQPNLQNIGIIKIKVQHAIEKKRNADTKSFFSSHVSTDDVQSNITLARESQSKQYGVVAVASNPKNCKHKTSTTIYSVDANSPPRMITITYRDSLGIIAEVRDPQWQGIDTNTILDHNPTLLAAANPIVQTPAPPKRKRPEIEVVEID</sequence>
<organism evidence="1 2">
    <name type="scientific">Acrasis kona</name>
    <dbReference type="NCBI Taxonomy" id="1008807"/>
    <lineage>
        <taxon>Eukaryota</taxon>
        <taxon>Discoba</taxon>
        <taxon>Heterolobosea</taxon>
        <taxon>Tetramitia</taxon>
        <taxon>Eutetramitia</taxon>
        <taxon>Acrasidae</taxon>
        <taxon>Acrasis</taxon>
    </lineage>
</organism>
<protein>
    <submittedName>
        <fullName evidence="1">Uncharacterized protein</fullName>
    </submittedName>
</protein>
<accession>A0AAW2Z917</accession>
<dbReference type="Proteomes" id="UP001431209">
    <property type="component" value="Unassembled WGS sequence"/>
</dbReference>
<name>A0AAW2Z917_9EUKA</name>
<proteinExistence type="predicted"/>